<organism evidence="1">
    <name type="scientific">viral metagenome</name>
    <dbReference type="NCBI Taxonomy" id="1070528"/>
    <lineage>
        <taxon>unclassified sequences</taxon>
        <taxon>metagenomes</taxon>
        <taxon>organismal metagenomes</taxon>
    </lineage>
</organism>
<protein>
    <submittedName>
        <fullName evidence="1">Uncharacterized protein</fullName>
    </submittedName>
</protein>
<accession>A0A6C0DII2</accession>
<dbReference type="AlphaFoldDB" id="A0A6C0DII2"/>
<dbReference type="EMBL" id="MN739616">
    <property type="protein sequence ID" value="QHT16162.1"/>
    <property type="molecule type" value="Genomic_DNA"/>
</dbReference>
<sequence length="46" mass="5409">MGKKMSDCLEVCIKVSGYNLYDNRDTHKICKLNNPDSYNKLNEHFE</sequence>
<proteinExistence type="predicted"/>
<evidence type="ECO:0000313" key="1">
    <source>
        <dbReference type="EMBL" id="QHT16162.1"/>
    </source>
</evidence>
<name>A0A6C0DII2_9ZZZZ</name>
<reference evidence="1" key="1">
    <citation type="journal article" date="2020" name="Nature">
        <title>Giant virus diversity and host interactions through global metagenomics.</title>
        <authorList>
            <person name="Schulz F."/>
            <person name="Roux S."/>
            <person name="Paez-Espino D."/>
            <person name="Jungbluth S."/>
            <person name="Walsh D.A."/>
            <person name="Denef V.J."/>
            <person name="McMahon K.D."/>
            <person name="Konstantinidis K.T."/>
            <person name="Eloe-Fadrosh E.A."/>
            <person name="Kyrpides N.C."/>
            <person name="Woyke T."/>
        </authorList>
    </citation>
    <scope>NUCLEOTIDE SEQUENCE</scope>
    <source>
        <strain evidence="1">GVMAG-M-3300023174-182</strain>
    </source>
</reference>